<organism evidence="1 2">
    <name type="scientific">Acetoanaerobium pronyense</name>
    <dbReference type="NCBI Taxonomy" id="1482736"/>
    <lineage>
        <taxon>Bacteria</taxon>
        <taxon>Bacillati</taxon>
        <taxon>Bacillota</taxon>
        <taxon>Clostridia</taxon>
        <taxon>Peptostreptococcales</taxon>
        <taxon>Filifactoraceae</taxon>
        <taxon>Acetoanaerobium</taxon>
    </lineage>
</organism>
<protein>
    <submittedName>
        <fullName evidence="1">Uncharacterized protein</fullName>
    </submittedName>
</protein>
<dbReference type="EMBL" id="JAGGLI010000011">
    <property type="protein sequence ID" value="MBP2027457.1"/>
    <property type="molecule type" value="Genomic_DNA"/>
</dbReference>
<reference evidence="1 2" key="1">
    <citation type="submission" date="2021-03" db="EMBL/GenBank/DDBJ databases">
        <title>Genomic Encyclopedia of Type Strains, Phase IV (KMG-IV): sequencing the most valuable type-strain genomes for metagenomic binning, comparative biology and taxonomic classification.</title>
        <authorList>
            <person name="Goeker M."/>
        </authorList>
    </citation>
    <scope>NUCLEOTIDE SEQUENCE [LARGE SCALE GENOMIC DNA]</scope>
    <source>
        <strain evidence="1 2">DSM 27512</strain>
    </source>
</reference>
<accession>A0ABS4KI66</accession>
<gene>
    <name evidence="1" type="ORF">J2Z35_001251</name>
</gene>
<sequence length="86" mass="10414">MDITIHLLDESVKEELFEFEVENRNYFAQIGFPRDESYYDFRNFEQITKDLIFDQENGMTVYPLRKYWTRIKKVEPSSTFLSSLIS</sequence>
<name>A0ABS4KI66_9FIRM</name>
<proteinExistence type="predicted"/>
<comment type="caution">
    <text evidence="1">The sequence shown here is derived from an EMBL/GenBank/DDBJ whole genome shotgun (WGS) entry which is preliminary data.</text>
</comment>
<evidence type="ECO:0000313" key="1">
    <source>
        <dbReference type="EMBL" id="MBP2027457.1"/>
    </source>
</evidence>
<keyword evidence="2" id="KW-1185">Reference proteome</keyword>
<dbReference type="RefSeq" id="WP_209660518.1">
    <property type="nucleotide sequence ID" value="NZ_JAGGLI010000011.1"/>
</dbReference>
<dbReference type="Proteomes" id="UP001314903">
    <property type="component" value="Unassembled WGS sequence"/>
</dbReference>
<evidence type="ECO:0000313" key="2">
    <source>
        <dbReference type="Proteomes" id="UP001314903"/>
    </source>
</evidence>